<evidence type="ECO:0000313" key="4">
    <source>
        <dbReference type="EMBL" id="MBL0425921.1"/>
    </source>
</evidence>
<feature type="region of interest" description="Disordered" evidence="1">
    <location>
        <begin position="833"/>
        <end position="865"/>
    </location>
</feature>
<dbReference type="RefSeq" id="WP_201689852.1">
    <property type="nucleotide sequence ID" value="NZ_JAEQND010000006.1"/>
</dbReference>
<evidence type="ECO:0000256" key="1">
    <source>
        <dbReference type="SAM" id="MobiDB-lite"/>
    </source>
</evidence>
<protein>
    <recommendedName>
        <fullName evidence="3">RapA2 cadherin-like domain-containing protein</fullName>
    </recommendedName>
</protein>
<feature type="chain" id="PRO_5046777120" description="RapA2 cadherin-like domain-containing protein" evidence="2">
    <location>
        <begin position="25"/>
        <end position="877"/>
    </location>
</feature>
<name>A0ABS1JP53_9BURK</name>
<keyword evidence="2" id="KW-0732">Signal</keyword>
<dbReference type="Gene3D" id="2.60.40.3440">
    <property type="match status" value="1"/>
</dbReference>
<keyword evidence="5" id="KW-1185">Reference proteome</keyword>
<evidence type="ECO:0000256" key="2">
    <source>
        <dbReference type="SAM" id="SignalP"/>
    </source>
</evidence>
<dbReference type="Proteomes" id="UP000622707">
    <property type="component" value="Unassembled WGS sequence"/>
</dbReference>
<evidence type="ECO:0000313" key="5">
    <source>
        <dbReference type="Proteomes" id="UP000622707"/>
    </source>
</evidence>
<sequence length="877" mass="91038">MKAKLKITAATAVLACLSAGAAHAALERVGPIESRPSVGGFPAWFQDRTGIALEFCDLSTQAEWEGGWCVLAPPDGPEFGLPEVFPNNFFEEHFYYSADNVLQDESTGTRFRARLVIALEAIPDGGQTVFARHRLDIRSLPFDGDYRVITPFQDVTFFDKKQGDRIFETQDIGVGCPFTFECTLAGGLGPYLLPSKVPGGAELPPMPDLAAMPTGTDPFLDTVRASGGLTSNPGTGKKYLADPSRLGPVTGSPLEKFTAYNKDGTETPGRDHNTFRIEVRAPSADHNGPVIYTLEDANNFSVAGRLQTGTLPAQLNGTRAVYKADSTGMMTDLDVFANALPTVRARLPGGPATTKPQPVLAFYPEPCAGAISVKPETGEQVVNPPPYGAPAGTPLPMDTNDGSTEFWAQVTPGGLPPTHVCIVDNTARDVAGNLAPVYVLRAVTDDVRVTTAGFDGPFGGTLTVQAKSSDPTAVLTLAGYGPGSNGSAIGMGTGGGVELVGNTAKVHGLKSPPATVQVVSTRGGTGMRLTDTKHGAAQLIGPPIAVGDTLTVLEDCSDQAATACAEGQGATIDLLANDTVQINGTVENLREVADRNQFPVTVNLTQAAHIGKATISNGRLNYVPNPNASGADSIGYTITIAVDDAIPLSNPASVAITVTPVNDVPMAGNVSTGAVTGRPITVNLLTGASDPDGAGDLRNAEITTWPAGLGAQPAPVNGVVSFVPPGAGNFSFNYRVIDGANAASPNTGQGAVAVVAQEIIAFIRAQYTRDFGIWNITGTDRVHANQTITIAYTNGTLAKGPFAGQSCDGTAAIPDCVVATVVLGASNTWSYQQRLGRGGPKDPSNSDHTWSTPPTSVRAFSSSPELGGSAVMDIRID</sequence>
<feature type="domain" description="RapA2 cadherin-like" evidence="3">
    <location>
        <begin position="652"/>
        <end position="724"/>
    </location>
</feature>
<comment type="caution">
    <text evidence="4">The sequence shown here is derived from an EMBL/GenBank/DDBJ whole genome shotgun (WGS) entry which is preliminary data.</text>
</comment>
<proteinExistence type="predicted"/>
<feature type="signal peptide" evidence="2">
    <location>
        <begin position="1"/>
        <end position="24"/>
    </location>
</feature>
<dbReference type="EMBL" id="JAEQND010000006">
    <property type="protein sequence ID" value="MBL0425921.1"/>
    <property type="molecule type" value="Genomic_DNA"/>
</dbReference>
<dbReference type="Pfam" id="PF17803">
    <property type="entry name" value="Cadherin_4"/>
    <property type="match status" value="1"/>
</dbReference>
<reference evidence="4 5" key="1">
    <citation type="journal article" date="2017" name="Int. J. Syst. Evol. Microbiol.">
        <title>Ramlibacter alkalitolerans sp. nov., alkali-tolerant bacterium isolated from soil of ginseng.</title>
        <authorList>
            <person name="Lee D.H."/>
            <person name="Cha C.J."/>
        </authorList>
    </citation>
    <scope>NUCLEOTIDE SEQUENCE [LARGE SCALE GENOMIC DNA]</scope>
    <source>
        <strain evidence="4 5">KACC 19305</strain>
    </source>
</reference>
<dbReference type="InterPro" id="IPR040853">
    <property type="entry name" value="RapA2_cadherin-like"/>
</dbReference>
<evidence type="ECO:0000259" key="3">
    <source>
        <dbReference type="Pfam" id="PF17803"/>
    </source>
</evidence>
<feature type="compositionally biased region" description="Polar residues" evidence="1">
    <location>
        <begin position="846"/>
        <end position="864"/>
    </location>
</feature>
<organism evidence="4 5">
    <name type="scientific">Ramlibacter alkalitolerans</name>
    <dbReference type="NCBI Taxonomy" id="2039631"/>
    <lineage>
        <taxon>Bacteria</taxon>
        <taxon>Pseudomonadati</taxon>
        <taxon>Pseudomonadota</taxon>
        <taxon>Betaproteobacteria</taxon>
        <taxon>Burkholderiales</taxon>
        <taxon>Comamonadaceae</taxon>
        <taxon>Ramlibacter</taxon>
    </lineage>
</organism>
<gene>
    <name evidence="4" type="ORF">JI746_12455</name>
</gene>
<accession>A0ABS1JP53</accession>